<dbReference type="InterPro" id="IPR001849">
    <property type="entry name" value="PH_domain"/>
</dbReference>
<feature type="compositionally biased region" description="Basic residues" evidence="1">
    <location>
        <begin position="1248"/>
        <end position="1259"/>
    </location>
</feature>
<accession>A0A1W5D264</accession>
<feature type="compositionally biased region" description="Polar residues" evidence="1">
    <location>
        <begin position="833"/>
        <end position="846"/>
    </location>
</feature>
<dbReference type="PANTHER" id="PTHR28089">
    <property type="entry name" value="PROTEIN ZDS1-RELATED"/>
    <property type="match status" value="1"/>
</dbReference>
<dbReference type="Gene3D" id="2.60.40.640">
    <property type="match status" value="1"/>
</dbReference>
<dbReference type="Pfam" id="PF00339">
    <property type="entry name" value="Arrestin_N"/>
    <property type="match status" value="1"/>
</dbReference>
<feature type="compositionally biased region" description="Polar residues" evidence="1">
    <location>
        <begin position="987"/>
        <end position="1006"/>
    </location>
</feature>
<dbReference type="EMBL" id="FWEW01001411">
    <property type="protein sequence ID" value="SLM36969.1"/>
    <property type="molecule type" value="Genomic_DNA"/>
</dbReference>
<dbReference type="GO" id="GO:0005737">
    <property type="term" value="C:cytoplasm"/>
    <property type="evidence" value="ECO:0007669"/>
    <property type="project" value="TreeGrafter"/>
</dbReference>
<dbReference type="PROSITE" id="PS50003">
    <property type="entry name" value="PH_DOMAIN"/>
    <property type="match status" value="1"/>
</dbReference>
<feature type="region of interest" description="Disordered" evidence="1">
    <location>
        <begin position="1377"/>
        <end position="1573"/>
    </location>
</feature>
<dbReference type="CDD" id="cd13311">
    <property type="entry name" value="PH_Slm1"/>
    <property type="match status" value="1"/>
</dbReference>
<dbReference type="PANTHER" id="PTHR28089:SF1">
    <property type="entry name" value="PROTEIN ZDS1-RELATED"/>
    <property type="match status" value="1"/>
</dbReference>
<feature type="region of interest" description="Disordered" evidence="1">
    <location>
        <begin position="955"/>
        <end position="1040"/>
    </location>
</feature>
<feature type="compositionally biased region" description="Basic and acidic residues" evidence="1">
    <location>
        <begin position="1543"/>
        <end position="1553"/>
    </location>
</feature>
<dbReference type="InterPro" id="IPR011021">
    <property type="entry name" value="Arrestin-like_N"/>
</dbReference>
<dbReference type="Gene3D" id="1.20.1270.60">
    <property type="entry name" value="Arfaptin homology (AH) domain/BAR domain"/>
    <property type="match status" value="1"/>
</dbReference>
<sequence length="1841" mass="203530">MAPSFLSCGGNAAKIFQIRLDNNNLILNGNANEASSALLKGSLVLCLSEPLRVHNVHLELTGALRLDWSQQSGITGAGSHARQEHEFFRRDWWFVGRKGKSQSQTLAADNHEWAFEDVVPGNMQESVEGLPHSWVIYRMKATIERPGMLQKALHDRKHVRIIRTYDPNADEVANAMAVENVWPDKIQYAINVPNKGVIFGTPITVDFTLVPLLKGLKLGKISTELIETHEITPNISGSTRSGQYRSTRVVSQDEWQISADTEAQDIDGREGWIFQRSIPIPKSLGQCIQTVDAFGLRVRHRLRFNIQLHNPDEHTSELRAMLPIHIFLSPNLPLDDNNNMIDQRTPSFQDLEQLSHAPPLYEQHRFDQLYSTVDLSGYMTPAPEVQMPSGSRSRIGSVDDLSSMDAATSGDFSANILQSRLSNLQNREVTRGAQNYSHTSIDEGLLLERLRAWKHVCGYLENYISATEKIEKAHAKEYEKVLKSISDPLREGHHFDQNLGGIAGLFENMRSNTQGIANSHAETEKNLKGSVLPILARLHSEIKHKTKELSKGAAKGSKDVDKARNTTQKHIELLGQHTAAFESSGGRLEPHNDPYVLQRGVQYRLHKQVLEENNNREDLLAVQNSFQQFEAHVIQTIQQTMSAFLQYVGGQAERQRAMYSDMVSTTQRIPPDFEWKGFLTRNGNLLIDPSSSRRSVEHISYPNQNHQSTQPLIAGTLERKSSGIGALKGYSAGYYVITRAKYLHEFKDDDNFRKDPTPELSLYLPDCQVGGINGERFNVKGKDASKGKVGGAFAMTHELAFKAASPALAEKWWNIIREAVGAGNVTGEMPADSATSSPVESRNVSGQHYPPVHDENRAPPVQTQGLSKAPGHQAYTGSPQSASAGAVGQQHFNTLTSAGGVQPAARLDVGTTGALPPQGYNAQGEAIGDLYGEPQYGRREARPLSFLGSPLKDGIEAQQQQPSYPSFNDPSRSPKSRSPLHRGMSNERVSPQLNGQGMMANRSSSFGHGHENGPMSPTLPMRDRSPSDTANSQFPLNDLDYESNPAAVAQELSNLQALRRMSMDVNATGDPDLPAFNSGFSVPTIAPTGDADEDDTSRLFWVPARLHPELAPKEFKTFLDNRVESIKRRSGDSALSPGDPQRHGSGGGLRRKKSMLSRQIDNSGGRGADGYTDGAERLDRKRSLSGPEVLNTGFSNLQDLEVLVNDPAQAIQRLSLDTSQNAIGGEVPADEDMPILPAAPPGGNSLRRSTRTAYRRGSLRKGERGPLSKRAAKTAETDTEDSPTVSSPVAPADELFSLHRAQPHPVLTATPPEIQVENFSRPVRPNRTRALPPGASPTASFDSMPKYEFPLESRDRASGHPVPKPFVSQIASNGRSSLAIPGHVRPAPQIVETPPSPDGAAKPTTPIASQVHIPERVSSHEPPPAISPQLPSAGGSPGARGAKRPVLDRRNQSVKGNQTLNDMVSHPSPLPGNSTRTDSLSFIPTLAEEKKVDSKLVKDRKDKGTGDARKSSWSWGSLLGSEEREKEKRKEEEAKKSKTKLGRPPEKSHDNTRLDVLQTTMEGGRGRESLVLDRNELKLDEERKKESSRKLSGGKDKDSGIFSSFFGGGKKKGEIREAIGKKLSSHNLSPDPPHRILQPDVDYSWTRFSILEERAIYRMAHIKLANPRRALHSQVLLSNFMYSYLAKVQQMHPQIQIPQAAAQKQQQRQQQQQQQQAQRKIDQPDEFYQYQRYQEQQQQQQQQEQVQAQSQQHEGSGVVNELPMYDYEASEHGSRHRPQSRASQHSTQSMESGNGYHGHSGGNHHHRTQNMGKTTHQRAPHQYQAPQFEDGGAVADNDDMW</sequence>
<dbReference type="InterPro" id="IPR046869">
    <property type="entry name" value="SLM1/RGC1-like_PH"/>
</dbReference>
<name>A0A1W5D264_9LECA</name>
<dbReference type="InterPro" id="IPR046868">
    <property type="entry name" value="BAR_4"/>
</dbReference>
<feature type="region of interest" description="Disordered" evidence="1">
    <location>
        <begin position="1128"/>
        <end position="1188"/>
    </location>
</feature>
<feature type="compositionally biased region" description="Low complexity" evidence="1">
    <location>
        <begin position="1511"/>
        <end position="1520"/>
    </location>
</feature>
<dbReference type="Proteomes" id="UP000192927">
    <property type="component" value="Unassembled WGS sequence"/>
</dbReference>
<feature type="region of interest" description="Disordered" evidence="1">
    <location>
        <begin position="825"/>
        <end position="887"/>
    </location>
</feature>
<dbReference type="InterPro" id="IPR014752">
    <property type="entry name" value="Arrestin-like_C"/>
</dbReference>
<evidence type="ECO:0000313" key="3">
    <source>
        <dbReference type="EMBL" id="SLM36969.1"/>
    </source>
</evidence>
<feature type="region of interest" description="Disordered" evidence="1">
    <location>
        <begin position="1306"/>
        <end position="1347"/>
    </location>
</feature>
<dbReference type="InterPro" id="IPR011993">
    <property type="entry name" value="PH-like_dom_sf"/>
</dbReference>
<dbReference type="SUPFAM" id="SSF103657">
    <property type="entry name" value="BAR/IMD domain-like"/>
    <property type="match status" value="1"/>
</dbReference>
<feature type="compositionally biased region" description="Polar residues" evidence="1">
    <location>
        <begin position="957"/>
        <end position="973"/>
    </location>
</feature>
<feature type="compositionally biased region" description="Basic and acidic residues" evidence="1">
    <location>
        <begin position="1564"/>
        <end position="1573"/>
    </location>
</feature>
<dbReference type="SUPFAM" id="SSF50729">
    <property type="entry name" value="PH domain-like"/>
    <property type="match status" value="1"/>
</dbReference>
<feature type="compositionally biased region" description="Low complexity" evidence="1">
    <location>
        <begin position="1726"/>
        <end position="1752"/>
    </location>
</feature>
<dbReference type="GO" id="GO:0010971">
    <property type="term" value="P:positive regulation of G2/M transition of mitotic cell cycle"/>
    <property type="evidence" value="ECO:0007669"/>
    <property type="project" value="TreeGrafter"/>
</dbReference>
<feature type="compositionally biased region" description="Polar residues" evidence="1">
    <location>
        <begin position="1780"/>
        <end position="1791"/>
    </location>
</feature>
<dbReference type="SMART" id="SM01017">
    <property type="entry name" value="Arrestin_C"/>
    <property type="match status" value="1"/>
</dbReference>
<feature type="compositionally biased region" description="Basic and acidic residues" evidence="1">
    <location>
        <begin position="1487"/>
        <end position="1510"/>
    </location>
</feature>
<dbReference type="InterPro" id="IPR013941">
    <property type="entry name" value="ZDS1_C"/>
</dbReference>
<evidence type="ECO:0000256" key="1">
    <source>
        <dbReference type="SAM" id="MobiDB-lite"/>
    </source>
</evidence>
<protein>
    <submittedName>
        <fullName evidence="3">Pleckstrin homology-like domain</fullName>
    </submittedName>
</protein>
<dbReference type="Pfam" id="PF20400">
    <property type="entry name" value="BAR_4"/>
    <property type="match status" value="1"/>
</dbReference>
<dbReference type="Gene3D" id="2.30.29.30">
    <property type="entry name" value="Pleckstrin-homology domain (PH domain)/Phosphotyrosine-binding domain (PTB)"/>
    <property type="match status" value="1"/>
</dbReference>
<evidence type="ECO:0000313" key="4">
    <source>
        <dbReference type="Proteomes" id="UP000192927"/>
    </source>
</evidence>
<dbReference type="InterPro" id="IPR011022">
    <property type="entry name" value="Arrestin_C-like"/>
</dbReference>
<keyword evidence="4" id="KW-1185">Reference proteome</keyword>
<dbReference type="SMART" id="SM00233">
    <property type="entry name" value="PH"/>
    <property type="match status" value="1"/>
</dbReference>
<organism evidence="3 4">
    <name type="scientific">Lasallia pustulata</name>
    <dbReference type="NCBI Taxonomy" id="136370"/>
    <lineage>
        <taxon>Eukaryota</taxon>
        <taxon>Fungi</taxon>
        <taxon>Dikarya</taxon>
        <taxon>Ascomycota</taxon>
        <taxon>Pezizomycotina</taxon>
        <taxon>Lecanoromycetes</taxon>
        <taxon>OSLEUM clade</taxon>
        <taxon>Umbilicariomycetidae</taxon>
        <taxon>Umbilicariales</taxon>
        <taxon>Umbilicariaceae</taxon>
        <taxon>Lasallia</taxon>
    </lineage>
</organism>
<dbReference type="InterPro" id="IPR043453">
    <property type="entry name" value="Slm1_PH"/>
</dbReference>
<feature type="compositionally biased region" description="Polar residues" evidence="1">
    <location>
        <begin position="1471"/>
        <end position="1482"/>
    </location>
</feature>
<proteinExistence type="predicted"/>
<dbReference type="InterPro" id="IPR040206">
    <property type="entry name" value="Zds1/2"/>
</dbReference>
<evidence type="ECO:0000259" key="2">
    <source>
        <dbReference type="PROSITE" id="PS50003"/>
    </source>
</evidence>
<dbReference type="InterPro" id="IPR027267">
    <property type="entry name" value="AH/BAR_dom_sf"/>
</dbReference>
<feature type="compositionally biased region" description="Low complexity" evidence="1">
    <location>
        <begin position="1699"/>
        <end position="1718"/>
    </location>
</feature>
<dbReference type="GO" id="GO:0030010">
    <property type="term" value="P:establishment of cell polarity"/>
    <property type="evidence" value="ECO:0007669"/>
    <property type="project" value="TreeGrafter"/>
</dbReference>
<feature type="region of interest" description="Disordered" evidence="1">
    <location>
        <begin position="1769"/>
        <end position="1841"/>
    </location>
</feature>
<reference evidence="4" key="1">
    <citation type="submission" date="2017-03" db="EMBL/GenBank/DDBJ databases">
        <authorList>
            <person name="Sharma R."/>
            <person name="Thines M."/>
        </authorList>
    </citation>
    <scope>NUCLEOTIDE SEQUENCE [LARGE SCALE GENOMIC DNA]</scope>
</reference>
<feature type="compositionally biased region" description="Polar residues" evidence="1">
    <location>
        <begin position="1453"/>
        <end position="1462"/>
    </location>
</feature>
<dbReference type="Pfam" id="PF20399">
    <property type="entry name" value="PH_20"/>
    <property type="match status" value="1"/>
</dbReference>
<feature type="region of interest" description="Disordered" evidence="1">
    <location>
        <begin position="1699"/>
        <end position="1755"/>
    </location>
</feature>
<dbReference type="SMART" id="SM01327">
    <property type="entry name" value="Zds_C"/>
    <property type="match status" value="1"/>
</dbReference>
<feature type="region of interest" description="Disordered" evidence="1">
    <location>
        <begin position="1222"/>
        <end position="1292"/>
    </location>
</feature>
<dbReference type="Pfam" id="PF02752">
    <property type="entry name" value="Arrestin_C"/>
    <property type="match status" value="1"/>
</dbReference>
<feature type="domain" description="PH" evidence="2">
    <location>
        <begin position="710"/>
        <end position="821"/>
    </location>
</feature>
<feature type="compositionally biased region" description="Basic and acidic residues" evidence="1">
    <location>
        <begin position="1521"/>
        <end position="1536"/>
    </location>
</feature>
<dbReference type="Pfam" id="PF08632">
    <property type="entry name" value="Zds_C"/>
    <property type="match status" value="1"/>
</dbReference>